<protein>
    <submittedName>
        <fullName evidence="1">Uncharacterized protein</fullName>
    </submittedName>
</protein>
<dbReference type="EMBL" id="AFFK01019836">
    <property type="status" value="NOT_ANNOTATED_CDS"/>
    <property type="molecule type" value="Genomic_DNA"/>
</dbReference>
<evidence type="ECO:0000313" key="1">
    <source>
        <dbReference type="EnsemblMetazoa" id="SMAR005421-PA"/>
    </source>
</evidence>
<dbReference type="Proteomes" id="UP000014500">
    <property type="component" value="Unassembled WGS sequence"/>
</dbReference>
<organism evidence="1 2">
    <name type="scientific">Strigamia maritima</name>
    <name type="common">European centipede</name>
    <name type="synonym">Geophilus maritimus</name>
    <dbReference type="NCBI Taxonomy" id="126957"/>
    <lineage>
        <taxon>Eukaryota</taxon>
        <taxon>Metazoa</taxon>
        <taxon>Ecdysozoa</taxon>
        <taxon>Arthropoda</taxon>
        <taxon>Myriapoda</taxon>
        <taxon>Chilopoda</taxon>
        <taxon>Pleurostigmophora</taxon>
        <taxon>Geophilomorpha</taxon>
        <taxon>Linotaeniidae</taxon>
        <taxon>Strigamia</taxon>
    </lineage>
</organism>
<evidence type="ECO:0000313" key="2">
    <source>
        <dbReference type="Proteomes" id="UP000014500"/>
    </source>
</evidence>
<reference evidence="2" key="1">
    <citation type="submission" date="2011-05" db="EMBL/GenBank/DDBJ databases">
        <authorList>
            <person name="Richards S.R."/>
            <person name="Qu J."/>
            <person name="Jiang H."/>
            <person name="Jhangiani S.N."/>
            <person name="Agravi P."/>
            <person name="Goodspeed R."/>
            <person name="Gross S."/>
            <person name="Mandapat C."/>
            <person name="Jackson L."/>
            <person name="Mathew T."/>
            <person name="Pu L."/>
            <person name="Thornton R."/>
            <person name="Saada N."/>
            <person name="Wilczek-Boney K.B."/>
            <person name="Lee S."/>
            <person name="Kovar C."/>
            <person name="Wu Y."/>
            <person name="Scherer S.E."/>
            <person name="Worley K.C."/>
            <person name="Muzny D.M."/>
            <person name="Gibbs R."/>
        </authorList>
    </citation>
    <scope>NUCLEOTIDE SEQUENCE</scope>
    <source>
        <strain evidence="2">Brora</strain>
    </source>
</reference>
<dbReference type="AlphaFoldDB" id="T1IW60"/>
<accession>T1IW60</accession>
<dbReference type="EnsemblMetazoa" id="SMAR005421-RA">
    <property type="protein sequence ID" value="SMAR005421-PA"/>
    <property type="gene ID" value="SMAR005421"/>
</dbReference>
<reference evidence="1" key="2">
    <citation type="submission" date="2015-02" db="UniProtKB">
        <authorList>
            <consortium name="EnsemblMetazoa"/>
        </authorList>
    </citation>
    <scope>IDENTIFICATION</scope>
</reference>
<keyword evidence="2" id="KW-1185">Reference proteome</keyword>
<name>T1IW60_STRMM</name>
<proteinExistence type="predicted"/>
<dbReference type="HOGENOM" id="CLU_1327845_0_0_1"/>
<sequence length="207" mass="23219">MAKICSFNNKRRAATPKTPTFVERRCLEIRRGPWVPMVKITIKINNNYSTVGNYCQYLNSLNYNITIHIGVKSFLASTTVINCYGHGVPAGFSKHLRQAMKQVVPEYSKHNAIWLSSDSAMVPPTILEAPITKEEKPIADSLYQCSIFPKDFRCTPEYKVPLSSTLNEKSFPCAYYPGLLAMSNPTLMAQLQAQAQAQAQQAHQCIL</sequence>